<feature type="non-terminal residue" evidence="1">
    <location>
        <position position="1"/>
    </location>
</feature>
<proteinExistence type="predicted"/>
<organism evidence="1">
    <name type="scientific">Spironucleus salmonicida</name>
    <dbReference type="NCBI Taxonomy" id="348837"/>
    <lineage>
        <taxon>Eukaryota</taxon>
        <taxon>Metamonada</taxon>
        <taxon>Diplomonadida</taxon>
        <taxon>Hexamitidae</taxon>
        <taxon>Hexamitinae</taxon>
        <taxon>Spironucleus</taxon>
    </lineage>
</organism>
<name>V6LRG1_9EUKA</name>
<evidence type="ECO:0000313" key="1">
    <source>
        <dbReference type="EMBL" id="EST43374.1"/>
    </source>
</evidence>
<gene>
    <name evidence="1" type="ORF">SS50377_17054</name>
</gene>
<protein>
    <submittedName>
        <fullName evidence="1">Uncharacterized protein</fullName>
    </submittedName>
</protein>
<dbReference type="AlphaFoldDB" id="V6LRG1"/>
<reference evidence="1" key="1">
    <citation type="journal article" date="2014" name="PLoS Genet.">
        <title>The Genome of Spironucleus salmonicida Highlights a Fish Pathogen Adapted to Fluctuating Environments.</title>
        <authorList>
            <person name="Xu F."/>
            <person name="Jerlstrom-Hultqvist J."/>
            <person name="Einarsson E."/>
            <person name="Astvaldsson A."/>
            <person name="Svard S.G."/>
            <person name="Andersson J.O."/>
        </authorList>
    </citation>
    <scope>NUCLEOTIDE SEQUENCE</scope>
</reference>
<dbReference type="EMBL" id="KI546139">
    <property type="protein sequence ID" value="EST43374.1"/>
    <property type="molecule type" value="Genomic_DNA"/>
</dbReference>
<accession>V6LRG1</accession>
<dbReference type="VEuPathDB" id="GiardiaDB:SS50377_27325"/>
<sequence length="1103" mass="127235">LLKNTIGLPQDIQDAIAQQDVKAILNKVPDEPWEDQRLSTLLELLKALLVHCPLFINTKVQQNMQVILFGLKNQQIRLDVADCLEIIKKNPVNDLLKFQKHQVIVSVVNIVRDIKSVTKNTIGLSQDIQDAIAQQDVKAILNKVPDEPWEDQRLSTLLELLKALLVHCPLFINTKVQQNMQVILFGLKNQQIRLDVADCLEIIKKNPVNDLLKFQKHQVIVSVVNIVRDIKSVTKNTIGLSQDIQDAIAQQDVKAILNKVPDEPWEDQRLSTLLELLKALLVHYPSILTDSFCTCITNILTQISQQNDLLLDLSKVLSNDEGIQNQFIRQQTSEVIASVVNIVRDIKSVTKNTIGLPQDIQDAIAQQDVKAILNKVPDEPWKDQRLSTLLELLKALLVHCPLFINTKVQQNMQVILFGLKSQYIRLDVAITIETIFINFKNDLLQFQKHQVIASVVNIVRDIKSVTENTIGLSQDIQDAIAQQDVKAILNKVPDEPWKDQRLSTLLALFITLFDQFPLKTLLSQYQNFNIISYNFQRINNVKFDQYNNMLLLVDEVLFQQNKRRQQVEALTFSKYEQYSKLNNPSQYLNYFMENSPIAGNQREINEVQKYYKQLDFISQDRRLFLFTEELYNLRRMESIFWRNISLRSLHYNKNINKSDNIIKQCIFAGTDMSLFNFIKHNNIQKNILSSSDITSYQHSKIIGLPYPHVQLSKQIFKNQQITLALDDQVSLITKVNSFAQVSIIDYYNIQCPEKALQKQLYLPFISPQLWLVNNNNEDSKKCVCFNNLVKININNSQLYSVNKQNCFSQYFEIIKNSTNISYHVNSNKQNGCTLLTTSSGYINLSQLALFYYEVQQSFDNLLNQLNNKTISKILLSQKKQYLTEINSLLLFLYTITGCDALVCNFTQIFKQQELYSIYFNIFGSRLTQIDSFHLIKSQCKGAKFICLQQPFDDFIFDDINYSQFQKMLLQKGIHYSNLIFQQLKTSQNCQTLICAISIEKQGLFQRFQNIDQKSPDFLITFHGLSSLGDIMSQEGDTYYATFDSGNHSTIGLREKTKNFSKSIIQVGTLFSAINLYESNIETPESMLRIHDKEIKSAMNDLFK</sequence>